<feature type="chain" id="PRO_5030558617" description="Outer membrane protein beta-barrel domain-containing protein" evidence="1">
    <location>
        <begin position="20"/>
        <end position="274"/>
    </location>
</feature>
<dbReference type="Proteomes" id="UP000534783">
    <property type="component" value="Unassembled WGS sequence"/>
</dbReference>
<protein>
    <recommendedName>
        <fullName evidence="4">Outer membrane protein beta-barrel domain-containing protein</fullName>
    </recommendedName>
</protein>
<comment type="caution">
    <text evidence="2">The sequence shown here is derived from an EMBL/GenBank/DDBJ whole genome shotgun (WGS) entry which is preliminary data.</text>
</comment>
<keyword evidence="3" id="KW-1185">Reference proteome</keyword>
<dbReference type="AlphaFoldDB" id="A0A7X6DPD2"/>
<proteinExistence type="predicted"/>
<feature type="signal peptide" evidence="1">
    <location>
        <begin position="1"/>
        <end position="19"/>
    </location>
</feature>
<name>A0A7X6DPD2_9BACT</name>
<evidence type="ECO:0000313" key="2">
    <source>
        <dbReference type="EMBL" id="NKE70895.1"/>
    </source>
</evidence>
<evidence type="ECO:0008006" key="4">
    <source>
        <dbReference type="Google" id="ProtNLM"/>
    </source>
</evidence>
<organism evidence="2 3">
    <name type="scientific">Candidatus Manganitrophus noduliformans</name>
    <dbReference type="NCBI Taxonomy" id="2606439"/>
    <lineage>
        <taxon>Bacteria</taxon>
        <taxon>Pseudomonadati</taxon>
        <taxon>Nitrospirota</taxon>
        <taxon>Nitrospiria</taxon>
        <taxon>Candidatus Troglogloeales</taxon>
        <taxon>Candidatus Manganitrophaceae</taxon>
        <taxon>Candidatus Manganitrophus</taxon>
    </lineage>
</organism>
<evidence type="ECO:0000313" key="3">
    <source>
        <dbReference type="Proteomes" id="UP000534783"/>
    </source>
</evidence>
<dbReference type="RefSeq" id="WP_168059125.1">
    <property type="nucleotide sequence ID" value="NZ_VTOW01000001.1"/>
</dbReference>
<gene>
    <name evidence="2" type="ORF">MNODULE_09105</name>
</gene>
<sequence length="274" mass="31388">MPVFVLILFLLGAAQPAWGASDWNVQLFTGYNDALLKTLNNEKLTQSGPFPPRVGGSPPIEGGPLFGIEVEWRVRRSFSLVALTSFWEGESSARESSEMRFQDFGIVPFRADRTTRVSFNEYALRGRYYLVDEPQRYRLYLELGFFNQVKVTYREDFNYVFEANGQQFLRNVLSRASSRGGYLVTWGIGGDYYITRWAAISMTANYRLGNAVPLYYKSYRHTFLEEDAIEEALGITRLPDDGDPVSYVDRNSRAQFLEMELSGWQAAVGIRIFF</sequence>
<evidence type="ECO:0000256" key="1">
    <source>
        <dbReference type="SAM" id="SignalP"/>
    </source>
</evidence>
<reference evidence="2 3" key="1">
    <citation type="journal article" date="2020" name="Nature">
        <title>Bacterial chemolithoautotrophy via manganese oxidation.</title>
        <authorList>
            <person name="Yu H."/>
            <person name="Leadbetter J.R."/>
        </authorList>
    </citation>
    <scope>NUCLEOTIDE SEQUENCE [LARGE SCALE GENOMIC DNA]</scope>
    <source>
        <strain evidence="2 3">Mn-1</strain>
    </source>
</reference>
<dbReference type="EMBL" id="VTOW01000001">
    <property type="protein sequence ID" value="NKE70895.1"/>
    <property type="molecule type" value="Genomic_DNA"/>
</dbReference>
<keyword evidence="1" id="KW-0732">Signal</keyword>
<accession>A0A7X6DPD2</accession>